<dbReference type="EMBL" id="UGNY01000001">
    <property type="protein sequence ID" value="STX37715.1"/>
    <property type="molecule type" value="Genomic_DNA"/>
</dbReference>
<organism evidence="2 3">
    <name type="scientific">Legionella feeleii</name>
    <dbReference type="NCBI Taxonomy" id="453"/>
    <lineage>
        <taxon>Bacteria</taxon>
        <taxon>Pseudomonadati</taxon>
        <taxon>Pseudomonadota</taxon>
        <taxon>Gammaproteobacteria</taxon>
        <taxon>Legionellales</taxon>
        <taxon>Legionellaceae</taxon>
        <taxon>Legionella</taxon>
    </lineage>
</organism>
<name>A0A378IT19_9GAMM</name>
<dbReference type="Proteomes" id="UP000254033">
    <property type="component" value="Unassembled WGS sequence"/>
</dbReference>
<dbReference type="Pfam" id="PF09954">
    <property type="entry name" value="DUF2188"/>
    <property type="match status" value="1"/>
</dbReference>
<feature type="region of interest" description="Disordered" evidence="1">
    <location>
        <begin position="1"/>
        <end position="81"/>
    </location>
</feature>
<protein>
    <recommendedName>
        <fullName evidence="4">DUF2188 domain-containing protein</fullName>
    </recommendedName>
</protein>
<evidence type="ECO:0000313" key="2">
    <source>
        <dbReference type="EMBL" id="STX37715.1"/>
    </source>
</evidence>
<evidence type="ECO:0000256" key="1">
    <source>
        <dbReference type="SAM" id="MobiDB-lite"/>
    </source>
</evidence>
<dbReference type="RefSeq" id="WP_115174726.1">
    <property type="nucleotide sequence ID" value="NZ_UGNY01000001.1"/>
</dbReference>
<proteinExistence type="predicted"/>
<evidence type="ECO:0008006" key="4">
    <source>
        <dbReference type="Google" id="ProtNLM"/>
    </source>
</evidence>
<reference evidence="2 3" key="1">
    <citation type="submission" date="2018-06" db="EMBL/GenBank/DDBJ databases">
        <authorList>
            <consortium name="Pathogen Informatics"/>
            <person name="Doyle S."/>
        </authorList>
    </citation>
    <scope>NUCLEOTIDE SEQUENCE [LARGE SCALE GENOMIC DNA]</scope>
    <source>
        <strain evidence="2 3">NCTC11978</strain>
    </source>
</reference>
<feature type="compositionally biased region" description="Basic and acidic residues" evidence="1">
    <location>
        <begin position="38"/>
        <end position="81"/>
    </location>
</feature>
<accession>A0A378IT19</accession>
<sequence>MTKKSSSKNPSTRHVVPNPKGWANKKGGADKATSVHSTKKEAEKAARTQSKKEGSELVIHGKDGQIQRKDSHGHDPHNIKG</sequence>
<gene>
    <name evidence="2" type="ORF">NCTC11978_00892</name>
</gene>
<evidence type="ECO:0000313" key="3">
    <source>
        <dbReference type="Proteomes" id="UP000254033"/>
    </source>
</evidence>
<dbReference type="InterPro" id="IPR018691">
    <property type="entry name" value="DUF2188"/>
</dbReference>
<dbReference type="AlphaFoldDB" id="A0A378IT19"/>